<feature type="region of interest" description="Disordered" evidence="2">
    <location>
        <begin position="1"/>
        <end position="35"/>
    </location>
</feature>
<dbReference type="RefSeq" id="XP_033443117.1">
    <property type="nucleotide sequence ID" value="XM_033587175.1"/>
</dbReference>
<feature type="domain" description="HTH CENPB-type" evidence="3">
    <location>
        <begin position="26"/>
        <end position="64"/>
    </location>
</feature>
<evidence type="ECO:0000256" key="1">
    <source>
        <dbReference type="ARBA" id="ARBA00023125"/>
    </source>
</evidence>
<keyword evidence="5" id="KW-1185">Reference proteome</keyword>
<proteinExistence type="predicted"/>
<dbReference type="AlphaFoldDB" id="A0A6A5R7B6"/>
<reference evidence="4" key="1">
    <citation type="journal article" date="2020" name="Stud. Mycol.">
        <title>101 Dothideomycetes genomes: a test case for predicting lifestyles and emergence of pathogens.</title>
        <authorList>
            <person name="Haridas S."/>
            <person name="Albert R."/>
            <person name="Binder M."/>
            <person name="Bloem J."/>
            <person name="Labutti K."/>
            <person name="Salamov A."/>
            <person name="Andreopoulos B."/>
            <person name="Baker S."/>
            <person name="Barry K."/>
            <person name="Bills G."/>
            <person name="Bluhm B."/>
            <person name="Cannon C."/>
            <person name="Castanera R."/>
            <person name="Culley D."/>
            <person name="Daum C."/>
            <person name="Ezra D."/>
            <person name="Gonzalez J."/>
            <person name="Henrissat B."/>
            <person name="Kuo A."/>
            <person name="Liang C."/>
            <person name="Lipzen A."/>
            <person name="Lutzoni F."/>
            <person name="Magnuson J."/>
            <person name="Mondo S."/>
            <person name="Nolan M."/>
            <person name="Ohm R."/>
            <person name="Pangilinan J."/>
            <person name="Park H.-J."/>
            <person name="Ramirez L."/>
            <person name="Alfaro M."/>
            <person name="Sun H."/>
            <person name="Tritt A."/>
            <person name="Yoshinaga Y."/>
            <person name="Zwiers L.-H."/>
            <person name="Turgeon B."/>
            <person name="Goodwin S."/>
            <person name="Spatafora J."/>
            <person name="Crous P."/>
            <person name="Grigoriev I."/>
        </authorList>
    </citation>
    <scope>NUCLEOTIDE SEQUENCE</scope>
    <source>
        <strain evidence="4">CBS 183.55</strain>
    </source>
</reference>
<evidence type="ECO:0000256" key="2">
    <source>
        <dbReference type="SAM" id="MobiDB-lite"/>
    </source>
</evidence>
<sequence length="64" mass="7333">RAAARWHGVARSTLQGRRAGQQPHAIAHSNQQRLTPEQEAFLVDWILEEDSRAQPPSHPRVREM</sequence>
<protein>
    <recommendedName>
        <fullName evidence="3">HTH CENPB-type domain-containing protein</fullName>
    </recommendedName>
</protein>
<name>A0A6A5R7B6_9PLEO</name>
<dbReference type="Proteomes" id="UP000800082">
    <property type="component" value="Unassembled WGS sequence"/>
</dbReference>
<evidence type="ECO:0000313" key="4">
    <source>
        <dbReference type="EMBL" id="KAF1922864.1"/>
    </source>
</evidence>
<dbReference type="GO" id="GO:0003677">
    <property type="term" value="F:DNA binding"/>
    <property type="evidence" value="ECO:0007669"/>
    <property type="project" value="UniProtKB-KW"/>
</dbReference>
<keyword evidence="1" id="KW-0238">DNA-binding</keyword>
<dbReference type="GeneID" id="54344821"/>
<dbReference type="EMBL" id="ML979014">
    <property type="protein sequence ID" value="KAF1922864.1"/>
    <property type="molecule type" value="Genomic_DNA"/>
</dbReference>
<dbReference type="InterPro" id="IPR006600">
    <property type="entry name" value="HTH_CenpB_DNA-bd_dom"/>
</dbReference>
<feature type="non-terminal residue" evidence="4">
    <location>
        <position position="1"/>
    </location>
</feature>
<evidence type="ECO:0000313" key="5">
    <source>
        <dbReference type="Proteomes" id="UP000800082"/>
    </source>
</evidence>
<accession>A0A6A5R7B6</accession>
<gene>
    <name evidence="4" type="ORF">M421DRAFT_10898</name>
</gene>
<evidence type="ECO:0000259" key="3">
    <source>
        <dbReference type="PROSITE" id="PS51253"/>
    </source>
</evidence>
<dbReference type="PROSITE" id="PS51253">
    <property type="entry name" value="HTH_CENPB"/>
    <property type="match status" value="1"/>
</dbReference>
<feature type="non-terminal residue" evidence="4">
    <location>
        <position position="64"/>
    </location>
</feature>
<organism evidence="4 5">
    <name type="scientific">Didymella exigua CBS 183.55</name>
    <dbReference type="NCBI Taxonomy" id="1150837"/>
    <lineage>
        <taxon>Eukaryota</taxon>
        <taxon>Fungi</taxon>
        <taxon>Dikarya</taxon>
        <taxon>Ascomycota</taxon>
        <taxon>Pezizomycotina</taxon>
        <taxon>Dothideomycetes</taxon>
        <taxon>Pleosporomycetidae</taxon>
        <taxon>Pleosporales</taxon>
        <taxon>Pleosporineae</taxon>
        <taxon>Didymellaceae</taxon>
        <taxon>Didymella</taxon>
    </lineage>
</organism>
<dbReference type="OrthoDB" id="3780765at2759"/>